<evidence type="ECO:0000313" key="4">
    <source>
        <dbReference type="EMBL" id="MBP5855500.1"/>
    </source>
</evidence>
<dbReference type="InterPro" id="IPR023631">
    <property type="entry name" value="Amidase_dom"/>
</dbReference>
<gene>
    <name evidence="4" type="ORF">KAJ83_00640</name>
</gene>
<dbReference type="InterPro" id="IPR000120">
    <property type="entry name" value="Amidase"/>
</dbReference>
<dbReference type="GO" id="GO:0003824">
    <property type="term" value="F:catalytic activity"/>
    <property type="evidence" value="ECO:0007669"/>
    <property type="project" value="InterPro"/>
</dbReference>
<dbReference type="PANTHER" id="PTHR11895">
    <property type="entry name" value="TRANSAMIDASE"/>
    <property type="match status" value="1"/>
</dbReference>
<protein>
    <submittedName>
        <fullName evidence="4">Amidase</fullName>
    </submittedName>
</protein>
<feature type="domain" description="Amidase" evidence="3">
    <location>
        <begin position="29"/>
        <end position="434"/>
    </location>
</feature>
<dbReference type="AlphaFoldDB" id="A0A8J7RVV9"/>
<keyword evidence="5" id="KW-1185">Reference proteome</keyword>
<dbReference type="RefSeq" id="WP_210680087.1">
    <property type="nucleotide sequence ID" value="NZ_JAGMWN010000001.1"/>
</dbReference>
<feature type="region of interest" description="Disordered" evidence="2">
    <location>
        <begin position="136"/>
        <end position="158"/>
    </location>
</feature>
<dbReference type="InterPro" id="IPR036928">
    <property type="entry name" value="AS_sf"/>
</dbReference>
<dbReference type="Pfam" id="PF01425">
    <property type="entry name" value="Amidase"/>
    <property type="match status" value="1"/>
</dbReference>
<dbReference type="EMBL" id="JAGMWN010000001">
    <property type="protein sequence ID" value="MBP5855500.1"/>
    <property type="molecule type" value="Genomic_DNA"/>
</dbReference>
<dbReference type="Gene3D" id="3.90.1300.10">
    <property type="entry name" value="Amidase signature (AS) domain"/>
    <property type="match status" value="1"/>
</dbReference>
<name>A0A8J7RVV9_9PROT</name>
<proteinExistence type="inferred from homology"/>
<comment type="caution">
    <text evidence="4">The sequence shown here is derived from an EMBL/GenBank/DDBJ whole genome shotgun (WGS) entry which is preliminary data.</text>
</comment>
<evidence type="ECO:0000313" key="5">
    <source>
        <dbReference type="Proteomes" id="UP000672602"/>
    </source>
</evidence>
<evidence type="ECO:0000256" key="1">
    <source>
        <dbReference type="ARBA" id="ARBA00009199"/>
    </source>
</evidence>
<reference evidence="4" key="1">
    <citation type="submission" date="2021-04" db="EMBL/GenBank/DDBJ databases">
        <authorList>
            <person name="Zhang D.-C."/>
        </authorList>
    </citation>
    <scope>NUCLEOTIDE SEQUENCE</scope>
    <source>
        <strain evidence="4">CGMCC 1.15697</strain>
    </source>
</reference>
<evidence type="ECO:0000256" key="2">
    <source>
        <dbReference type="SAM" id="MobiDB-lite"/>
    </source>
</evidence>
<comment type="similarity">
    <text evidence="1">Belongs to the amidase family.</text>
</comment>
<dbReference type="Proteomes" id="UP000672602">
    <property type="component" value="Unassembled WGS sequence"/>
</dbReference>
<dbReference type="PANTHER" id="PTHR11895:SF7">
    <property type="entry name" value="GLUTAMYL-TRNA(GLN) AMIDOTRANSFERASE SUBUNIT A, MITOCHONDRIAL"/>
    <property type="match status" value="1"/>
</dbReference>
<sequence length="450" mass="47717">MAAKQAEQLNFSAVETARAIRAGEVTAEEVTRACLDRIEEIEPTIHAWAHLAPEVAMEQARQADARRRAGKTTGPLHGVPVGIKDILDTKDFPTEYGTPIHAGRRPAEDATAVALLRQAGAVILGKTVTTEFATMHPGPTANPHDPSRTPGGSSSGSAAAVAAGMVPVAIGTQTNGSVIRPASFCGVVGYKPSFGLIPRHRVLKQSPPLDQIGSFGRTVEDAALAAQCAMGFDSRDPASRPVAVPDLWGLCASEPPMPPTLALFKGPVWDQAEATTHEAFEELAEFLGDGAGEAEVAPVFGEAAELHRRIMEADIAKNYAADYGRAPDRFSEVLSGIIERGREVRAVDYNIAMDRIDLFARSLEPLFEEYDALLTPAVAGEAPMGLDSTGSPAFCTLWTYCGMPAVSLPILHGPAGMPLGVQLVGRRGDDGKLLRTARWLMDKVTAEAEA</sequence>
<dbReference type="SUPFAM" id="SSF75304">
    <property type="entry name" value="Amidase signature (AS) enzymes"/>
    <property type="match status" value="1"/>
</dbReference>
<organism evidence="4 5">
    <name type="scientific">Marivibrio halodurans</name>
    <dbReference type="NCBI Taxonomy" id="2039722"/>
    <lineage>
        <taxon>Bacteria</taxon>
        <taxon>Pseudomonadati</taxon>
        <taxon>Pseudomonadota</taxon>
        <taxon>Alphaproteobacteria</taxon>
        <taxon>Rhodospirillales</taxon>
        <taxon>Rhodospirillaceae</taxon>
        <taxon>Marivibrio</taxon>
    </lineage>
</organism>
<evidence type="ECO:0000259" key="3">
    <source>
        <dbReference type="Pfam" id="PF01425"/>
    </source>
</evidence>
<accession>A0A8J7RVV9</accession>